<comment type="similarity">
    <text evidence="3 18">Belongs to the complex I subunit 2 family.</text>
</comment>
<evidence type="ECO:0000256" key="6">
    <source>
        <dbReference type="ARBA" id="ARBA00022448"/>
    </source>
</evidence>
<evidence type="ECO:0000256" key="18">
    <source>
        <dbReference type="RuleBase" id="RU003403"/>
    </source>
</evidence>
<evidence type="ECO:0000256" key="7">
    <source>
        <dbReference type="ARBA" id="ARBA00022660"/>
    </source>
</evidence>
<dbReference type="PANTHER" id="PTHR46552">
    <property type="entry name" value="NADH-UBIQUINONE OXIDOREDUCTASE CHAIN 2"/>
    <property type="match status" value="1"/>
</dbReference>
<keyword evidence="16 18" id="KW-0472">Membrane</keyword>
<feature type="transmembrane region" description="Helical" evidence="18">
    <location>
        <begin position="316"/>
        <end position="335"/>
    </location>
</feature>
<geneLocation type="mitochondrion" evidence="20"/>
<dbReference type="InterPro" id="IPR003917">
    <property type="entry name" value="NADH_UbQ_OxRdtase_chain2"/>
</dbReference>
<feature type="transmembrane region" description="Helical" evidence="18">
    <location>
        <begin position="148"/>
        <end position="166"/>
    </location>
</feature>
<keyword evidence="11 18" id="KW-0249">Electron transport</keyword>
<gene>
    <name evidence="20" type="primary">ND2</name>
</gene>
<evidence type="ECO:0000256" key="13">
    <source>
        <dbReference type="ARBA" id="ARBA00023027"/>
    </source>
</evidence>
<evidence type="ECO:0000256" key="10">
    <source>
        <dbReference type="ARBA" id="ARBA00022967"/>
    </source>
</evidence>
<dbReference type="GO" id="GO:0008137">
    <property type="term" value="F:NADH dehydrogenase (ubiquinone) activity"/>
    <property type="evidence" value="ECO:0007669"/>
    <property type="project" value="UniProtKB-EC"/>
</dbReference>
<dbReference type="EMBL" id="KR072671">
    <property type="protein sequence ID" value="AKI32204.1"/>
    <property type="molecule type" value="Genomic_DNA"/>
</dbReference>
<evidence type="ECO:0000256" key="14">
    <source>
        <dbReference type="ARBA" id="ARBA00023075"/>
    </source>
</evidence>
<comment type="function">
    <text evidence="1">Core subunit of the mitochondrial membrane respiratory chain NADH dehydrogenase (Complex I) that is believed to belong to the minimal assembly required for catalysis. Complex I functions in the transfer of electrons from NADH to the respiratory chain. The immediate electron acceptor for the enzyme is believed to be ubiquinone.</text>
</comment>
<keyword evidence="8 18" id="KW-0812">Transmembrane</keyword>
<evidence type="ECO:0000256" key="16">
    <source>
        <dbReference type="ARBA" id="ARBA00023136"/>
    </source>
</evidence>
<keyword evidence="10 18" id="KW-1278">Translocase</keyword>
<evidence type="ECO:0000256" key="2">
    <source>
        <dbReference type="ARBA" id="ARBA00004448"/>
    </source>
</evidence>
<evidence type="ECO:0000256" key="12">
    <source>
        <dbReference type="ARBA" id="ARBA00022989"/>
    </source>
</evidence>
<accession>A0A0G2UM41</accession>
<keyword evidence="15 18" id="KW-0496">Mitochondrion</keyword>
<dbReference type="GO" id="GO:0005743">
    <property type="term" value="C:mitochondrial inner membrane"/>
    <property type="evidence" value="ECO:0007669"/>
    <property type="project" value="UniProtKB-SubCell"/>
</dbReference>
<evidence type="ECO:0000256" key="15">
    <source>
        <dbReference type="ARBA" id="ARBA00023128"/>
    </source>
</evidence>
<evidence type="ECO:0000256" key="17">
    <source>
        <dbReference type="ARBA" id="ARBA00049551"/>
    </source>
</evidence>
<feature type="transmembrane region" description="Helical" evidence="18">
    <location>
        <begin position="7"/>
        <end position="24"/>
    </location>
</feature>
<organism evidence="20">
    <name type="scientific">Lethocerus indicus</name>
    <name type="common">Giant water bug</name>
    <dbReference type="NCBI Taxonomy" id="212017"/>
    <lineage>
        <taxon>Eukaryota</taxon>
        <taxon>Metazoa</taxon>
        <taxon>Ecdysozoa</taxon>
        <taxon>Arthropoda</taxon>
        <taxon>Hexapoda</taxon>
        <taxon>Insecta</taxon>
        <taxon>Pterygota</taxon>
        <taxon>Neoptera</taxon>
        <taxon>Paraneoptera</taxon>
        <taxon>Hemiptera</taxon>
        <taxon>Heteroptera</taxon>
        <taxon>Panheteroptera</taxon>
        <taxon>Nepomorpha</taxon>
        <taxon>Belostomatidae</taxon>
        <taxon>Lethocerinae</taxon>
        <taxon>Lethocerus</taxon>
    </lineage>
</organism>
<keyword evidence="14 18" id="KW-0830">Ubiquinone</keyword>
<proteinExistence type="inferred from homology"/>
<dbReference type="PANTHER" id="PTHR46552:SF1">
    <property type="entry name" value="NADH-UBIQUINONE OXIDOREDUCTASE CHAIN 2"/>
    <property type="match status" value="1"/>
</dbReference>
<keyword evidence="9 18" id="KW-0999">Mitochondrion inner membrane</keyword>
<feature type="transmembrane region" description="Helical" evidence="18">
    <location>
        <begin position="196"/>
        <end position="215"/>
    </location>
</feature>
<comment type="subcellular location">
    <subcellularLocation>
        <location evidence="2 18">Mitochondrion inner membrane</location>
        <topology evidence="2 18">Multi-pass membrane protein</topology>
    </subcellularLocation>
</comment>
<dbReference type="Pfam" id="PF00361">
    <property type="entry name" value="Proton_antipo_M"/>
    <property type="match status" value="1"/>
</dbReference>
<dbReference type="InterPro" id="IPR050175">
    <property type="entry name" value="Complex_I_Subunit_2"/>
</dbReference>
<keyword evidence="13 18" id="KW-0520">NAD</keyword>
<sequence>MAGNSSKLMFIAIMILGTLTTINASNWLGIWMGLEINLIAFTPLIFKPKQASMSEASMIYFLVQSLGSAMMLMIIVTNNLLMEPISSINNSTATALAASLMLKLGMAPMHMWFPEVTSKMSWSSALLLLTWQKIAPLVVLSYVVEKSFVIYILVMTSTFIGAVGGLNQTSLRKIMAYSSISHMGWMIACMKMENNLWMAYLAIYIAMVTMAIILFEKTSMYHINQVNMNSLTPTSKIYMHIIIYKTSSVATIPSVFAKMNSYPINNSTQIMHSTNCNSANNPNHSTMLFTNNNNNINTYTSTNKWITEFKPPHKNLVMMVLLVNLSTPIVTVFMFM</sequence>
<evidence type="ECO:0000256" key="3">
    <source>
        <dbReference type="ARBA" id="ARBA00007012"/>
    </source>
</evidence>
<evidence type="ECO:0000256" key="1">
    <source>
        <dbReference type="ARBA" id="ARBA00003257"/>
    </source>
</evidence>
<feature type="transmembrane region" description="Helical" evidence="18">
    <location>
        <begin position="58"/>
        <end position="81"/>
    </location>
</feature>
<evidence type="ECO:0000256" key="8">
    <source>
        <dbReference type="ARBA" id="ARBA00022692"/>
    </source>
</evidence>
<protein>
    <recommendedName>
        <fullName evidence="5 18">NADH-ubiquinone oxidoreductase chain 2</fullName>
        <ecNumber evidence="4 18">7.1.1.2</ecNumber>
    </recommendedName>
</protein>
<keyword evidence="6" id="KW-0813">Transport</keyword>
<dbReference type="EC" id="7.1.1.2" evidence="4 18"/>
<feature type="transmembrane region" description="Helical" evidence="18">
    <location>
        <begin position="125"/>
        <end position="142"/>
    </location>
</feature>
<keyword evidence="12 18" id="KW-1133">Transmembrane helix</keyword>
<reference evidence="20" key="1">
    <citation type="submission" date="2015-04" db="EMBL/GenBank/DDBJ databases">
        <title>The complete mitochondrial genome of the giant water bugs, Lethocerus indicus (Hemiptera: Heteroptera: Belostomatidae).</title>
        <authorList>
            <person name="Ngernsiri L."/>
            <person name="Sangthong P."/>
            <person name="Wisoram W."/>
        </authorList>
    </citation>
    <scope>NUCLEOTIDE SEQUENCE</scope>
</reference>
<comment type="function">
    <text evidence="18">Core subunit of the mitochondrial membrane respiratory chain NADH dehydrogenase (Complex I) which catalyzes electron transfer from NADH through the respiratory chain, using ubiquinone as an electron acceptor. Essential for the catalytic activity and assembly of complex I.</text>
</comment>
<evidence type="ECO:0000259" key="19">
    <source>
        <dbReference type="Pfam" id="PF00361"/>
    </source>
</evidence>
<name>A0A0G2UM41_LETIN</name>
<dbReference type="PRINTS" id="PR01436">
    <property type="entry name" value="NADHDHGNASE2"/>
</dbReference>
<comment type="catalytic activity">
    <reaction evidence="17 18">
        <text>a ubiquinone + NADH + 5 H(+)(in) = a ubiquinol + NAD(+) + 4 H(+)(out)</text>
        <dbReference type="Rhea" id="RHEA:29091"/>
        <dbReference type="Rhea" id="RHEA-COMP:9565"/>
        <dbReference type="Rhea" id="RHEA-COMP:9566"/>
        <dbReference type="ChEBI" id="CHEBI:15378"/>
        <dbReference type="ChEBI" id="CHEBI:16389"/>
        <dbReference type="ChEBI" id="CHEBI:17976"/>
        <dbReference type="ChEBI" id="CHEBI:57540"/>
        <dbReference type="ChEBI" id="CHEBI:57945"/>
        <dbReference type="EC" id="7.1.1.2"/>
    </reaction>
</comment>
<keyword evidence="7 18" id="KW-0679">Respiratory chain</keyword>
<dbReference type="GO" id="GO:0006120">
    <property type="term" value="P:mitochondrial electron transport, NADH to ubiquinone"/>
    <property type="evidence" value="ECO:0007669"/>
    <property type="project" value="InterPro"/>
</dbReference>
<dbReference type="AlphaFoldDB" id="A0A0G2UM41"/>
<feature type="transmembrane region" description="Helical" evidence="18">
    <location>
        <begin position="93"/>
        <end position="113"/>
    </location>
</feature>
<evidence type="ECO:0000256" key="4">
    <source>
        <dbReference type="ARBA" id="ARBA00012944"/>
    </source>
</evidence>
<evidence type="ECO:0000256" key="11">
    <source>
        <dbReference type="ARBA" id="ARBA00022982"/>
    </source>
</evidence>
<evidence type="ECO:0000256" key="9">
    <source>
        <dbReference type="ARBA" id="ARBA00022792"/>
    </source>
</evidence>
<evidence type="ECO:0000313" key="20">
    <source>
        <dbReference type="EMBL" id="AKI32204.1"/>
    </source>
</evidence>
<evidence type="ECO:0000256" key="5">
    <source>
        <dbReference type="ARBA" id="ARBA00021008"/>
    </source>
</evidence>
<feature type="domain" description="NADH:quinone oxidoreductase/Mrp antiporter transmembrane" evidence="19">
    <location>
        <begin position="24"/>
        <end position="255"/>
    </location>
</feature>
<dbReference type="InterPro" id="IPR001750">
    <property type="entry name" value="ND/Mrp_TM"/>
</dbReference>